<dbReference type="Proteomes" id="UP001162060">
    <property type="component" value="Unassembled WGS sequence"/>
</dbReference>
<proteinExistence type="predicted"/>
<sequence>MEARLSALHVIGFYAVARIGPERAIRSDNNNANLSTKPPHAVVNTSCKFALTLSTVFTGALRASGRCG</sequence>
<dbReference type="AlphaFoldDB" id="A0AAV1UQ31"/>
<dbReference type="EMBL" id="CAKLBY020000224">
    <property type="protein sequence ID" value="CAK7936386.1"/>
    <property type="molecule type" value="Genomic_DNA"/>
</dbReference>
<comment type="caution">
    <text evidence="1">The sequence shown here is derived from an EMBL/GenBank/DDBJ whole genome shotgun (WGS) entry which is preliminary data.</text>
</comment>
<reference evidence="1" key="1">
    <citation type="submission" date="2024-01" db="EMBL/GenBank/DDBJ databases">
        <authorList>
            <person name="Webb A."/>
        </authorList>
    </citation>
    <scope>NUCLEOTIDE SEQUENCE</scope>
    <source>
        <strain evidence="1">Pm1</strain>
    </source>
</reference>
<evidence type="ECO:0000313" key="2">
    <source>
        <dbReference type="Proteomes" id="UP001162060"/>
    </source>
</evidence>
<evidence type="ECO:0000313" key="1">
    <source>
        <dbReference type="EMBL" id="CAK7936386.1"/>
    </source>
</evidence>
<protein>
    <submittedName>
        <fullName evidence="1">Uncharacterized protein</fullName>
    </submittedName>
</protein>
<organism evidence="1 2">
    <name type="scientific">Peronospora matthiolae</name>
    <dbReference type="NCBI Taxonomy" id="2874970"/>
    <lineage>
        <taxon>Eukaryota</taxon>
        <taxon>Sar</taxon>
        <taxon>Stramenopiles</taxon>
        <taxon>Oomycota</taxon>
        <taxon>Peronosporomycetes</taxon>
        <taxon>Peronosporales</taxon>
        <taxon>Peronosporaceae</taxon>
        <taxon>Peronospora</taxon>
    </lineage>
</organism>
<name>A0AAV1UQ31_9STRA</name>
<accession>A0AAV1UQ31</accession>
<gene>
    <name evidence="1" type="ORF">PM001_LOCUS21536</name>
</gene>